<reference evidence="1 2" key="1">
    <citation type="submission" date="2018-12" db="EMBL/GenBank/DDBJ databases">
        <authorList>
            <consortium name="Pathogen Informatics"/>
        </authorList>
    </citation>
    <scope>NUCLEOTIDE SEQUENCE [LARGE SCALE GENOMIC DNA]</scope>
    <source>
        <strain evidence="1 2">NCTC5773</strain>
    </source>
</reference>
<organism evidence="1 2">
    <name type="scientific">Salmonella enterica subsp. salamae</name>
    <dbReference type="NCBI Taxonomy" id="59202"/>
    <lineage>
        <taxon>Bacteria</taxon>
        <taxon>Pseudomonadati</taxon>
        <taxon>Pseudomonadota</taxon>
        <taxon>Gammaproteobacteria</taxon>
        <taxon>Enterobacterales</taxon>
        <taxon>Enterobacteriaceae</taxon>
        <taxon>Salmonella</taxon>
    </lineage>
</organism>
<evidence type="ECO:0000313" key="2">
    <source>
        <dbReference type="Proteomes" id="UP000267858"/>
    </source>
</evidence>
<dbReference type="AlphaFoldDB" id="A0A6D2G1L7"/>
<dbReference type="Proteomes" id="UP000267858">
    <property type="component" value="Chromosome"/>
</dbReference>
<protein>
    <submittedName>
        <fullName evidence="1">Uncharacterized protein</fullName>
    </submittedName>
</protein>
<proteinExistence type="predicted"/>
<sequence length="62" mass="7014">MAFGYSRQERVFAGWRLRLIRPTRGIYTADPVSVIVTGQMAELVIGVQHKFFDSPGDAIFQI</sequence>
<evidence type="ECO:0000313" key="1">
    <source>
        <dbReference type="EMBL" id="VEA00059.1"/>
    </source>
</evidence>
<gene>
    <name evidence="1" type="ORF">NCTC5773_00006</name>
</gene>
<accession>A0A6D2G1L7</accession>
<dbReference type="EMBL" id="LR134141">
    <property type="protein sequence ID" value="VEA00059.1"/>
    <property type="molecule type" value="Genomic_DNA"/>
</dbReference>
<name>A0A6D2G1L7_SALER</name>